<comment type="similarity">
    <text evidence="2">Belongs to the membrane fusion protein (MFP) (TC 8.A.1) family.</text>
</comment>
<dbReference type="RefSeq" id="WP_123094069.1">
    <property type="nucleotide sequence ID" value="NZ_RIZG01000001.1"/>
</dbReference>
<dbReference type="GO" id="GO:0015562">
    <property type="term" value="F:efflux transmembrane transporter activity"/>
    <property type="evidence" value="ECO:0007669"/>
    <property type="project" value="InterPro"/>
</dbReference>
<evidence type="ECO:0000256" key="2">
    <source>
        <dbReference type="ARBA" id="ARBA00009477"/>
    </source>
</evidence>
<name>A0A3M8Q9L7_9GAMM</name>
<feature type="domain" description="Multidrug resistance protein MdtA-like C-terminal permuted SH3" evidence="6">
    <location>
        <begin position="301"/>
        <end position="359"/>
    </location>
</feature>
<dbReference type="Gene3D" id="1.10.287.470">
    <property type="entry name" value="Helix hairpin bin"/>
    <property type="match status" value="1"/>
</dbReference>
<evidence type="ECO:0000259" key="4">
    <source>
        <dbReference type="Pfam" id="PF25917"/>
    </source>
</evidence>
<comment type="subcellular location">
    <subcellularLocation>
        <location evidence="1">Cell inner membrane</location>
        <topology evidence="1">Lipid-anchor</topology>
    </subcellularLocation>
</comment>
<evidence type="ECO:0000313" key="8">
    <source>
        <dbReference type="Proteomes" id="UP000280507"/>
    </source>
</evidence>
<dbReference type="NCBIfam" id="TIGR01730">
    <property type="entry name" value="RND_mfp"/>
    <property type="match status" value="1"/>
</dbReference>
<dbReference type="GO" id="GO:0046677">
    <property type="term" value="P:response to antibiotic"/>
    <property type="evidence" value="ECO:0007669"/>
    <property type="project" value="TreeGrafter"/>
</dbReference>
<evidence type="ECO:0000256" key="1">
    <source>
        <dbReference type="ARBA" id="ARBA00004519"/>
    </source>
</evidence>
<dbReference type="PANTHER" id="PTHR30158">
    <property type="entry name" value="ACRA/E-RELATED COMPONENT OF DRUG EFFLUX TRANSPORTER"/>
    <property type="match status" value="1"/>
</dbReference>
<dbReference type="Gene3D" id="2.40.50.100">
    <property type="match status" value="1"/>
</dbReference>
<proteinExistence type="inferred from homology"/>
<evidence type="ECO:0000259" key="5">
    <source>
        <dbReference type="Pfam" id="PF25944"/>
    </source>
</evidence>
<comment type="caution">
    <text evidence="7">The sequence shown here is derived from an EMBL/GenBank/DDBJ whole genome shotgun (WGS) entry which is preliminary data.</text>
</comment>
<dbReference type="InterPro" id="IPR058625">
    <property type="entry name" value="MdtA-like_BSH"/>
</dbReference>
<dbReference type="InterPro" id="IPR006143">
    <property type="entry name" value="RND_pump_MFP"/>
</dbReference>
<dbReference type="Proteomes" id="UP000280507">
    <property type="component" value="Unassembled WGS sequence"/>
</dbReference>
<dbReference type="GO" id="GO:0005886">
    <property type="term" value="C:plasma membrane"/>
    <property type="evidence" value="ECO:0007669"/>
    <property type="project" value="UniProtKB-SubCell"/>
</dbReference>
<feature type="domain" description="Multidrug resistance protein MdtA-like beta-barrel" evidence="5">
    <location>
        <begin position="209"/>
        <end position="295"/>
    </location>
</feature>
<dbReference type="Pfam" id="PF25917">
    <property type="entry name" value="BSH_RND"/>
    <property type="match status" value="1"/>
</dbReference>
<dbReference type="Pfam" id="PF25967">
    <property type="entry name" value="RND-MFP_C"/>
    <property type="match status" value="1"/>
</dbReference>
<dbReference type="Gene3D" id="2.40.420.20">
    <property type="match status" value="1"/>
</dbReference>
<organism evidence="7 8">
    <name type="scientific">Marinomonas hwangdonensis</name>
    <dbReference type="NCBI Taxonomy" id="1053647"/>
    <lineage>
        <taxon>Bacteria</taxon>
        <taxon>Pseudomonadati</taxon>
        <taxon>Pseudomonadota</taxon>
        <taxon>Gammaproteobacteria</taxon>
        <taxon>Oceanospirillales</taxon>
        <taxon>Oceanospirillaceae</taxon>
        <taxon>Marinomonas</taxon>
    </lineage>
</organism>
<dbReference type="InterPro" id="IPR058626">
    <property type="entry name" value="MdtA-like_b-barrel"/>
</dbReference>
<evidence type="ECO:0000259" key="6">
    <source>
        <dbReference type="Pfam" id="PF25967"/>
    </source>
</evidence>
<sequence>MLSKFKYASGLLLTLFLFGCQQDESPQASAPPPPKPQVGVTVIQPQKIDLITELPGRTTSSLVAEIRPQVGGIVKKRFFEEGQTVKAGDLLYELDDSTYVSSYKQAQATLESANASVKSAQLKFERYTQLRRQNNVSQQDLDDAQVAFLEASARQKGSEAALESAKINLDYTKIRSPIDGRIGISQVTVGALVTGSQATVMTTVRSLDPIFVDLAQTSLDQLKQRTFLAQENVEKGSNKVILILEDGSIYPYEGTLKAREVSVNESTGSVTLRAEFPNPDDLLLPGMFVRGRIHELTHNAALLAPQQGVSRDVKGNPTALVVNANKVIESRVLSVERTIGNQWLVLDGLSAGEQIVVEGSLKVRAGSEVRTVEMARNSETGAMVTVTAANNASPEGN</sequence>
<accession>A0A3M8Q9L7</accession>
<feature type="domain" description="Multidrug resistance protein MdtA-like alpha-helical hairpin" evidence="3">
    <location>
        <begin position="103"/>
        <end position="172"/>
    </location>
</feature>
<protein>
    <submittedName>
        <fullName evidence="7">Efflux RND transporter periplasmic adaptor subunit</fullName>
    </submittedName>
</protein>
<gene>
    <name evidence="7" type="ORF">EBI00_00995</name>
</gene>
<dbReference type="PANTHER" id="PTHR30158:SF3">
    <property type="entry name" value="MULTIDRUG EFFLUX PUMP SUBUNIT ACRA-RELATED"/>
    <property type="match status" value="1"/>
</dbReference>
<evidence type="ECO:0000313" key="7">
    <source>
        <dbReference type="EMBL" id="RNF52725.1"/>
    </source>
</evidence>
<dbReference type="OrthoDB" id="9800613at2"/>
<reference evidence="7 8" key="1">
    <citation type="journal article" date="2012" name="Int. J. Syst. Evol. Microbiol.">
        <title>Marinomonas hwangdonensis sp. nov., isolated from seawater.</title>
        <authorList>
            <person name="Jung Y.T."/>
            <person name="Oh T.K."/>
            <person name="Yoon J.H."/>
        </authorList>
    </citation>
    <scope>NUCLEOTIDE SEQUENCE [LARGE SCALE GENOMIC DNA]</scope>
    <source>
        <strain evidence="7 8">HDW-15</strain>
    </source>
</reference>
<feature type="domain" description="Multidrug resistance protein MdtA-like barrel-sandwich hybrid" evidence="4">
    <location>
        <begin position="63"/>
        <end position="204"/>
    </location>
</feature>
<dbReference type="Pfam" id="PF25876">
    <property type="entry name" value="HH_MFP_RND"/>
    <property type="match status" value="1"/>
</dbReference>
<dbReference type="InterPro" id="IPR058624">
    <property type="entry name" value="MdtA-like_HH"/>
</dbReference>
<dbReference type="AlphaFoldDB" id="A0A3M8Q9L7"/>
<dbReference type="EMBL" id="RIZG01000001">
    <property type="protein sequence ID" value="RNF52725.1"/>
    <property type="molecule type" value="Genomic_DNA"/>
</dbReference>
<dbReference type="SUPFAM" id="SSF111369">
    <property type="entry name" value="HlyD-like secretion proteins"/>
    <property type="match status" value="1"/>
</dbReference>
<dbReference type="Pfam" id="PF25944">
    <property type="entry name" value="Beta-barrel_RND"/>
    <property type="match status" value="1"/>
</dbReference>
<keyword evidence="8" id="KW-1185">Reference proteome</keyword>
<evidence type="ECO:0000259" key="3">
    <source>
        <dbReference type="Pfam" id="PF25876"/>
    </source>
</evidence>
<dbReference type="InterPro" id="IPR058627">
    <property type="entry name" value="MdtA-like_C"/>
</dbReference>
<dbReference type="Gene3D" id="2.40.30.170">
    <property type="match status" value="1"/>
</dbReference>
<dbReference type="PROSITE" id="PS51257">
    <property type="entry name" value="PROKAR_LIPOPROTEIN"/>
    <property type="match status" value="1"/>
</dbReference>